<reference evidence="1" key="1">
    <citation type="journal article" date="2014" name="Front. Microbiol.">
        <title>High frequency of phylogenetically diverse reductive dehalogenase-homologous genes in deep subseafloor sedimentary metagenomes.</title>
        <authorList>
            <person name="Kawai M."/>
            <person name="Futagami T."/>
            <person name="Toyoda A."/>
            <person name="Takaki Y."/>
            <person name="Nishi S."/>
            <person name="Hori S."/>
            <person name="Arai W."/>
            <person name="Tsubouchi T."/>
            <person name="Morono Y."/>
            <person name="Uchiyama I."/>
            <person name="Ito T."/>
            <person name="Fujiyama A."/>
            <person name="Inagaki F."/>
            <person name="Takami H."/>
        </authorList>
    </citation>
    <scope>NUCLEOTIDE SEQUENCE</scope>
    <source>
        <strain evidence="1">Expedition CK06-06</strain>
    </source>
</reference>
<sequence length="34" mass="3927">SVRGGAGHFLEGFGMLLWFIVRTRSLEKEYDKLI</sequence>
<evidence type="ECO:0000313" key="1">
    <source>
        <dbReference type="EMBL" id="GAG43736.1"/>
    </source>
</evidence>
<comment type="caution">
    <text evidence="1">The sequence shown here is derived from an EMBL/GenBank/DDBJ whole genome shotgun (WGS) entry which is preliminary data.</text>
</comment>
<gene>
    <name evidence="1" type="ORF">S01H1_83249</name>
</gene>
<feature type="non-terminal residue" evidence="1">
    <location>
        <position position="1"/>
    </location>
</feature>
<dbReference type="AlphaFoldDB" id="X0Z5E2"/>
<proteinExistence type="predicted"/>
<dbReference type="EMBL" id="BARS01056559">
    <property type="protein sequence ID" value="GAG43736.1"/>
    <property type="molecule type" value="Genomic_DNA"/>
</dbReference>
<protein>
    <submittedName>
        <fullName evidence="1">Uncharacterized protein</fullName>
    </submittedName>
</protein>
<name>X0Z5E2_9ZZZZ</name>
<organism evidence="1">
    <name type="scientific">marine sediment metagenome</name>
    <dbReference type="NCBI Taxonomy" id="412755"/>
    <lineage>
        <taxon>unclassified sequences</taxon>
        <taxon>metagenomes</taxon>
        <taxon>ecological metagenomes</taxon>
    </lineage>
</organism>
<accession>X0Z5E2</accession>